<dbReference type="Pfam" id="PF01381">
    <property type="entry name" value="HTH_3"/>
    <property type="match status" value="1"/>
</dbReference>
<feature type="compositionally biased region" description="Basic and acidic residues" evidence="1">
    <location>
        <begin position="112"/>
        <end position="125"/>
    </location>
</feature>
<dbReference type="InterPro" id="IPR001387">
    <property type="entry name" value="Cro/C1-type_HTH"/>
</dbReference>
<dbReference type="Gene3D" id="1.10.260.40">
    <property type="entry name" value="lambda repressor-like DNA-binding domains"/>
    <property type="match status" value="1"/>
</dbReference>
<dbReference type="EMBL" id="CP023747">
    <property type="protein sequence ID" value="QEV43608.1"/>
    <property type="molecule type" value="Genomic_DNA"/>
</dbReference>
<reference evidence="4 6" key="3">
    <citation type="submission" date="2017-09" db="EMBL/GenBank/DDBJ databases">
        <title>Streptomyces genome completion.</title>
        <authorList>
            <person name="Lee N."/>
            <person name="Cho B.-K."/>
        </authorList>
    </citation>
    <scope>NUCLEOTIDE SEQUENCE [LARGE SCALE GENOMIC DNA]</scope>
    <source>
        <strain evidence="4 6">ATCC 14899</strain>
    </source>
</reference>
<dbReference type="STRING" id="40318.SNOD_30880"/>
<dbReference type="CDD" id="cd00093">
    <property type="entry name" value="HTH_XRE"/>
    <property type="match status" value="1"/>
</dbReference>
<dbReference type="SUPFAM" id="SSF47413">
    <property type="entry name" value="lambda repressor-like DNA-binding domains"/>
    <property type="match status" value="1"/>
</dbReference>
<protein>
    <submittedName>
        <fullName evidence="4">XRE family transcriptional regulator</fullName>
    </submittedName>
</protein>
<evidence type="ECO:0000259" key="2">
    <source>
        <dbReference type="PROSITE" id="PS50943"/>
    </source>
</evidence>
<dbReference type="Proteomes" id="UP000031526">
    <property type="component" value="Chromosome"/>
</dbReference>
<reference evidence="5" key="1">
    <citation type="submission" date="2014-09" db="EMBL/GenBank/DDBJ databases">
        <title>Sequence of the Streptomyces nodosus genome.</title>
        <authorList>
            <person name="Sweeney P."/>
            <person name="Stephens N."/>
            <person name="Murphy C."/>
            <person name="Caffrey P."/>
        </authorList>
    </citation>
    <scope>NUCLEOTIDE SEQUENCE [LARGE SCALE GENOMIC DNA]</scope>
    <source>
        <strain evidence="5">ATCC 14899</strain>
    </source>
</reference>
<dbReference type="PROSITE" id="PS50943">
    <property type="entry name" value="HTH_CROC1"/>
    <property type="match status" value="1"/>
</dbReference>
<evidence type="ECO:0000313" key="5">
    <source>
        <dbReference type="Proteomes" id="UP000031526"/>
    </source>
</evidence>
<accession>A0A0B5DUQ8</accession>
<feature type="domain" description="HTH cro/C1-type" evidence="2">
    <location>
        <begin position="31"/>
        <end position="66"/>
    </location>
</feature>
<dbReference type="OrthoDB" id="4213674at2"/>
<evidence type="ECO:0000313" key="3">
    <source>
        <dbReference type="EMBL" id="AJE43907.1"/>
    </source>
</evidence>
<gene>
    <name evidence="4" type="ORF">CP978_31190</name>
    <name evidence="3" type="ORF">SNOD_30880</name>
</gene>
<keyword evidence="5" id="KW-1185">Reference proteome</keyword>
<reference evidence="3 5" key="2">
    <citation type="journal article" date="2016" name="Appl. Microbiol. Biotechnol.">
        <title>Exploiting the genome sequence of Streptomyces nodosus for enhanced antibiotic production.</title>
        <authorList>
            <person name="Sweeney P."/>
            <person name="Murphy C.D."/>
            <person name="Caffrey P."/>
        </authorList>
    </citation>
    <scope>NUCLEOTIDE SEQUENCE [LARGE SCALE GENOMIC DNA]</scope>
    <source>
        <strain evidence="3 5">ATCC 14899</strain>
    </source>
</reference>
<dbReference type="InterPro" id="IPR010982">
    <property type="entry name" value="Lambda_DNA-bd_dom_sf"/>
</dbReference>
<sequence>MSSRRDAGGRPYTSRSLSAAVEALPGDHASVSHASVNKLANGSQDNPTAHTVVAVCKALGVPPAYLLPHHAYSDLEALQTFEDPRARHVLALLSGLSHSALDDVVAELERRRAEQGLEPVQRRDDATEEAPPSQEEPTEAPGRGRRRRSSREAAEYAADSLEGL</sequence>
<name>A0A0B5DUQ8_9ACTN</name>
<dbReference type="KEGG" id="snq:CP978_31190"/>
<dbReference type="Proteomes" id="UP000325763">
    <property type="component" value="Chromosome"/>
</dbReference>
<dbReference type="GO" id="GO:0003677">
    <property type="term" value="F:DNA binding"/>
    <property type="evidence" value="ECO:0007669"/>
    <property type="project" value="InterPro"/>
</dbReference>
<evidence type="ECO:0000313" key="4">
    <source>
        <dbReference type="EMBL" id="QEV43608.1"/>
    </source>
</evidence>
<proteinExistence type="predicted"/>
<evidence type="ECO:0000313" key="6">
    <source>
        <dbReference type="Proteomes" id="UP000325763"/>
    </source>
</evidence>
<feature type="region of interest" description="Disordered" evidence="1">
    <location>
        <begin position="112"/>
        <end position="164"/>
    </location>
</feature>
<dbReference type="EMBL" id="CP009313">
    <property type="protein sequence ID" value="AJE43907.1"/>
    <property type="molecule type" value="Genomic_DNA"/>
</dbReference>
<evidence type="ECO:0000256" key="1">
    <source>
        <dbReference type="SAM" id="MobiDB-lite"/>
    </source>
</evidence>
<organism evidence="3 5">
    <name type="scientific">Streptomyces nodosus</name>
    <dbReference type="NCBI Taxonomy" id="40318"/>
    <lineage>
        <taxon>Bacteria</taxon>
        <taxon>Bacillati</taxon>
        <taxon>Actinomycetota</taxon>
        <taxon>Actinomycetes</taxon>
        <taxon>Kitasatosporales</taxon>
        <taxon>Streptomycetaceae</taxon>
        <taxon>Streptomyces</taxon>
    </lineage>
</organism>
<feature type="region of interest" description="Disordered" evidence="1">
    <location>
        <begin position="1"/>
        <end position="21"/>
    </location>
</feature>
<dbReference type="HOGENOM" id="CLU_1618112_0_0_11"/>
<dbReference type="AlphaFoldDB" id="A0A0B5DUQ8"/>